<dbReference type="GO" id="GO:0005829">
    <property type="term" value="C:cytosol"/>
    <property type="evidence" value="ECO:0007669"/>
    <property type="project" value="TreeGrafter"/>
</dbReference>
<dbReference type="CDD" id="cd06848">
    <property type="entry name" value="GCS_H"/>
    <property type="match status" value="1"/>
</dbReference>
<dbReference type="InterPro" id="IPR002930">
    <property type="entry name" value="GCV_H"/>
</dbReference>
<accession>C5J6L3</accession>
<dbReference type="Gene3D" id="2.40.50.100">
    <property type="match status" value="1"/>
</dbReference>
<dbReference type="GO" id="GO:0005960">
    <property type="term" value="C:glycine cleavage complex"/>
    <property type="evidence" value="ECO:0007669"/>
    <property type="project" value="InterPro"/>
</dbReference>
<dbReference type="EMBL" id="FM864216">
    <property type="protein sequence ID" value="CAT05109.1"/>
    <property type="molecule type" value="Genomic_DNA"/>
</dbReference>
<reference evidence="3" key="1">
    <citation type="journal article" date="2009" name="BMC Bioinformatics">
        <title>The Mycoplasma conjunctivae genome sequencing, annotation and analysis.</title>
        <authorList>
            <person name="Calderon-Copete S.P."/>
            <person name="Wigger G."/>
            <person name="Wunderlin C."/>
            <person name="Schmidheini T."/>
            <person name="Frey J."/>
            <person name="Quail M.A."/>
            <person name="Falquet L."/>
        </authorList>
    </citation>
    <scope>NUCLEOTIDE SEQUENCE [LARGE SCALE GENOMIC DNA]</scope>
    <source>
        <strain evidence="3">ATCC 25834 / NCTC 10147 / HRC/581</strain>
    </source>
</reference>
<dbReference type="PANTHER" id="PTHR11715">
    <property type="entry name" value="GLYCINE CLEAVAGE SYSTEM H PROTEIN"/>
    <property type="match status" value="1"/>
</dbReference>
<name>C5J6L3_MESCH</name>
<dbReference type="AlphaFoldDB" id="C5J6L3"/>
<dbReference type="KEGG" id="mco:MCJ_004190"/>
<protein>
    <submittedName>
        <fullName evidence="2">Glycine cleavage system H protein</fullName>
    </submittedName>
</protein>
<dbReference type="GO" id="GO:0019464">
    <property type="term" value="P:glycine decarboxylation via glycine cleavage system"/>
    <property type="evidence" value="ECO:0007669"/>
    <property type="project" value="InterPro"/>
</dbReference>
<dbReference type="eggNOG" id="COG0509">
    <property type="taxonomic scope" value="Bacteria"/>
</dbReference>
<keyword evidence="1" id="KW-0450">Lipoyl</keyword>
<evidence type="ECO:0000313" key="3">
    <source>
        <dbReference type="Proteomes" id="UP000001491"/>
    </source>
</evidence>
<dbReference type="GO" id="GO:0009249">
    <property type="term" value="P:protein lipoylation"/>
    <property type="evidence" value="ECO:0007669"/>
    <property type="project" value="TreeGrafter"/>
</dbReference>
<dbReference type="InterPro" id="IPR011053">
    <property type="entry name" value="Single_hybrid_motif"/>
</dbReference>
<gene>
    <name evidence="2" type="ordered locus">MCJ_004190</name>
</gene>
<dbReference type="PANTHER" id="PTHR11715:SF3">
    <property type="entry name" value="GLYCINE CLEAVAGE SYSTEM H PROTEIN-RELATED"/>
    <property type="match status" value="1"/>
</dbReference>
<dbReference type="HOGENOM" id="CLU_097408_3_0_14"/>
<dbReference type="Pfam" id="PF01597">
    <property type="entry name" value="GCV_H"/>
    <property type="match status" value="1"/>
</dbReference>
<dbReference type="InterPro" id="IPR033753">
    <property type="entry name" value="GCV_H/Fam206"/>
</dbReference>
<evidence type="ECO:0000313" key="2">
    <source>
        <dbReference type="EMBL" id="CAT05109.1"/>
    </source>
</evidence>
<sequence>MMKKFANYLIIEKNENIYTIFMSAELQDDVGTIGYLHYNDVNKLQKNDEILKLEASKTLLSIKSPLAGKVLEFNQEAISNPKLLNSASAQDNWIIKLIEVDENEFQKLEDY</sequence>
<dbReference type="SUPFAM" id="SSF51230">
    <property type="entry name" value="Single hybrid motif"/>
    <property type="match status" value="1"/>
</dbReference>
<keyword evidence="3" id="KW-1185">Reference proteome</keyword>
<proteinExistence type="predicted"/>
<dbReference type="Proteomes" id="UP000001491">
    <property type="component" value="Chromosome"/>
</dbReference>
<organism evidence="2 3">
    <name type="scientific">Mesomycoplasma conjunctivae (strain ATCC 25834 / NCTC 10147 / HRC/581)</name>
    <name type="common">Mycoplasma conjunctivae</name>
    <dbReference type="NCBI Taxonomy" id="572263"/>
    <lineage>
        <taxon>Bacteria</taxon>
        <taxon>Bacillati</taxon>
        <taxon>Mycoplasmatota</taxon>
        <taxon>Mycoplasmoidales</taxon>
        <taxon>Metamycoplasmataceae</taxon>
        <taxon>Mesomycoplasma</taxon>
    </lineage>
</organism>
<evidence type="ECO:0000256" key="1">
    <source>
        <dbReference type="ARBA" id="ARBA00022823"/>
    </source>
</evidence>